<keyword evidence="4" id="KW-1185">Reference proteome</keyword>
<dbReference type="Proteomes" id="UP000681340">
    <property type="component" value="Unassembled WGS sequence"/>
</dbReference>
<dbReference type="InterPro" id="IPR027417">
    <property type="entry name" value="P-loop_NTPase"/>
</dbReference>
<name>A0A919SHJ3_9ACTN</name>
<dbReference type="Pfam" id="PF05729">
    <property type="entry name" value="NACHT"/>
    <property type="match status" value="1"/>
</dbReference>
<dbReference type="Gene3D" id="3.40.50.300">
    <property type="entry name" value="P-loop containing nucleotide triphosphate hydrolases"/>
    <property type="match status" value="1"/>
</dbReference>
<reference evidence="3" key="1">
    <citation type="submission" date="2021-03" db="EMBL/GenBank/DDBJ databases">
        <title>Whole genome shotgun sequence of Actinoplanes auranticolor NBRC 12245.</title>
        <authorList>
            <person name="Komaki H."/>
            <person name="Tamura T."/>
        </authorList>
    </citation>
    <scope>NUCLEOTIDE SEQUENCE</scope>
    <source>
        <strain evidence="3">NBRC 12245</strain>
    </source>
</reference>
<feature type="transmembrane region" description="Helical" evidence="1">
    <location>
        <begin position="376"/>
        <end position="401"/>
    </location>
</feature>
<evidence type="ECO:0000313" key="3">
    <source>
        <dbReference type="EMBL" id="GIM72076.1"/>
    </source>
</evidence>
<feature type="transmembrane region" description="Helical" evidence="1">
    <location>
        <begin position="544"/>
        <end position="568"/>
    </location>
</feature>
<dbReference type="InterPro" id="IPR007111">
    <property type="entry name" value="NACHT_NTPase"/>
</dbReference>
<keyword evidence="1" id="KW-0472">Membrane</keyword>
<evidence type="ECO:0000259" key="2">
    <source>
        <dbReference type="Pfam" id="PF05729"/>
    </source>
</evidence>
<keyword evidence="1" id="KW-0812">Transmembrane</keyword>
<sequence>MAAVWRPEQRHRRLINPHPLPTAWVTVGPPIGDHWSNVRSDGDPTPLNLDGCLDLKRTDALHKVLTDERLRGRVVILGAPGAGKTALLLRETLRLLQAREPGDRVPVLLRLSTWNPDEQNLAEWITNQIADEYAYSTPISTDRLLPLLDGLDEIPAPSRERALQAISNTFDPDHPLVLTSRSDEYLDSLAALPGTALAGAAVLQLTDVPADIVIGFLQRATGRVDWAQVFDRDITHHGGRLAVALTEPLWIDLARIAFTDPNQPDNQPADLLDLPDTDTIHTYLLDRLIVSAYPDPPEPSPTGHTWRRADAERYLRNLARHMQRLNTEDFAWWELALTVSFNARLAHALLAGLMGGSMVGLTVGLTVGLLAGEFMFGVVAGLVAGFMGWLALAIVFSRIAWRLAPTRGQIRWRRSVQPLIRRLNSRLAVGLMSWLAVGLIFLLGVGLAAERRDPFFVLLYALWLALWFAFWLAVQLTAEFTTFFDNSDADILAANPLGLLRNDRRRTMVTASAFGLAVGLAVGLTVGLAFGIGDGLRIGLAYGLTFGIANGITGGIAFALTASSWGWLQYARLWWCSRDDLPWPLMTFLADAHRRGLLRQTGGTFQFRHALLRDRLAR</sequence>
<dbReference type="EMBL" id="BOQL01000039">
    <property type="protein sequence ID" value="GIM72076.1"/>
    <property type="molecule type" value="Genomic_DNA"/>
</dbReference>
<gene>
    <name evidence="3" type="ORF">Aau02nite_49090</name>
</gene>
<organism evidence="3 4">
    <name type="scientific">Actinoplanes auranticolor</name>
    <dbReference type="NCBI Taxonomy" id="47988"/>
    <lineage>
        <taxon>Bacteria</taxon>
        <taxon>Bacillati</taxon>
        <taxon>Actinomycetota</taxon>
        <taxon>Actinomycetes</taxon>
        <taxon>Micromonosporales</taxon>
        <taxon>Micromonosporaceae</taxon>
        <taxon>Actinoplanes</taxon>
    </lineage>
</organism>
<dbReference type="SUPFAM" id="SSF52540">
    <property type="entry name" value="P-loop containing nucleoside triphosphate hydrolases"/>
    <property type="match status" value="1"/>
</dbReference>
<feature type="transmembrane region" description="Helical" evidence="1">
    <location>
        <begin position="455"/>
        <end position="474"/>
    </location>
</feature>
<evidence type="ECO:0000313" key="4">
    <source>
        <dbReference type="Proteomes" id="UP000681340"/>
    </source>
</evidence>
<feature type="transmembrane region" description="Helical" evidence="1">
    <location>
        <begin position="427"/>
        <end position="449"/>
    </location>
</feature>
<feature type="domain" description="NACHT" evidence="2">
    <location>
        <begin position="74"/>
        <end position="187"/>
    </location>
</feature>
<evidence type="ECO:0000256" key="1">
    <source>
        <dbReference type="SAM" id="Phobius"/>
    </source>
</evidence>
<comment type="caution">
    <text evidence="3">The sequence shown here is derived from an EMBL/GenBank/DDBJ whole genome shotgun (WGS) entry which is preliminary data.</text>
</comment>
<proteinExistence type="predicted"/>
<feature type="transmembrane region" description="Helical" evidence="1">
    <location>
        <begin position="348"/>
        <end position="370"/>
    </location>
</feature>
<protein>
    <recommendedName>
        <fullName evidence="2">NACHT domain-containing protein</fullName>
    </recommendedName>
</protein>
<keyword evidence="1" id="KW-1133">Transmembrane helix</keyword>
<feature type="transmembrane region" description="Helical" evidence="1">
    <location>
        <begin position="509"/>
        <end position="532"/>
    </location>
</feature>
<accession>A0A919SHJ3</accession>
<dbReference type="AlphaFoldDB" id="A0A919SHJ3"/>